<dbReference type="Gene3D" id="1.10.167.10">
    <property type="entry name" value="Regulator of G-protein Signalling 4, domain 2"/>
    <property type="match status" value="1"/>
</dbReference>
<feature type="region of interest" description="Disordered" evidence="1">
    <location>
        <begin position="49"/>
        <end position="70"/>
    </location>
</feature>
<dbReference type="SMART" id="SM00315">
    <property type="entry name" value="RGS"/>
    <property type="match status" value="1"/>
</dbReference>
<evidence type="ECO:0000256" key="2">
    <source>
        <dbReference type="SAM" id="SignalP"/>
    </source>
</evidence>
<sequence>MCPSLVLKLIWWIFNLNRILYIPSSRIFMMVVQSISQFVSKMQPVTKTKSADSAPCSREDGDEKQKKNRKTLAQDMKMRLSFLRRRHTDSSLQPSSVRPSPEEAHKWAESFQELTNSKYGLSLFRAFLSREFSEENIEFWLACEDYKRTRANKLIAKARKLYDDFVAVQAPKEVNLDSSMRSAIYDHLQNPDRHSFDSAQRRIQGLMEQDAYVRFLQSDLYTDLIQGNSPNTSS</sequence>
<feature type="signal peptide" evidence="2">
    <location>
        <begin position="1"/>
        <end position="21"/>
    </location>
</feature>
<dbReference type="EMBL" id="CAXIEN010000316">
    <property type="protein sequence ID" value="CAL1292912.1"/>
    <property type="molecule type" value="Genomic_DNA"/>
</dbReference>
<dbReference type="FunFam" id="1.10.167.10:FF:000001">
    <property type="entry name" value="Putative regulator of g-protein signaling 12"/>
    <property type="match status" value="1"/>
</dbReference>
<dbReference type="PRINTS" id="PR01301">
    <property type="entry name" value="RGSPROTEIN"/>
</dbReference>
<dbReference type="Proteomes" id="UP001497382">
    <property type="component" value="Unassembled WGS sequence"/>
</dbReference>
<keyword evidence="5" id="KW-1185">Reference proteome</keyword>
<evidence type="ECO:0000313" key="5">
    <source>
        <dbReference type="Proteomes" id="UP001497382"/>
    </source>
</evidence>
<name>A0AAV2B9T2_9ARAC</name>
<dbReference type="PANTHER" id="PTHR10845">
    <property type="entry name" value="REGULATOR OF G PROTEIN SIGNALING"/>
    <property type="match status" value="1"/>
</dbReference>
<feature type="chain" id="PRO_5043505925" description="RGS domain-containing protein" evidence="2">
    <location>
        <begin position="22"/>
        <end position="234"/>
    </location>
</feature>
<proteinExistence type="predicted"/>
<keyword evidence="2" id="KW-0732">Signal</keyword>
<accession>A0AAV2B9T2</accession>
<protein>
    <recommendedName>
        <fullName evidence="3">RGS domain-containing protein</fullName>
    </recommendedName>
</protein>
<dbReference type="InterPro" id="IPR044926">
    <property type="entry name" value="RGS_subdomain_2"/>
</dbReference>
<evidence type="ECO:0000259" key="3">
    <source>
        <dbReference type="PROSITE" id="PS50132"/>
    </source>
</evidence>
<dbReference type="PROSITE" id="PS50132">
    <property type="entry name" value="RGS"/>
    <property type="match status" value="1"/>
</dbReference>
<dbReference type="Pfam" id="PF00615">
    <property type="entry name" value="RGS"/>
    <property type="match status" value="1"/>
</dbReference>
<dbReference type="InterPro" id="IPR016137">
    <property type="entry name" value="RGS"/>
</dbReference>
<dbReference type="InterPro" id="IPR036305">
    <property type="entry name" value="RGS_sf"/>
</dbReference>
<comment type="caution">
    <text evidence="4">The sequence shown here is derived from an EMBL/GenBank/DDBJ whole genome shotgun (WGS) entry which is preliminary data.</text>
</comment>
<evidence type="ECO:0000313" key="4">
    <source>
        <dbReference type="EMBL" id="CAL1292912.1"/>
    </source>
</evidence>
<evidence type="ECO:0000256" key="1">
    <source>
        <dbReference type="SAM" id="MobiDB-lite"/>
    </source>
</evidence>
<organism evidence="4 5">
    <name type="scientific">Larinioides sclopetarius</name>
    <dbReference type="NCBI Taxonomy" id="280406"/>
    <lineage>
        <taxon>Eukaryota</taxon>
        <taxon>Metazoa</taxon>
        <taxon>Ecdysozoa</taxon>
        <taxon>Arthropoda</taxon>
        <taxon>Chelicerata</taxon>
        <taxon>Arachnida</taxon>
        <taxon>Araneae</taxon>
        <taxon>Araneomorphae</taxon>
        <taxon>Entelegynae</taxon>
        <taxon>Araneoidea</taxon>
        <taxon>Araneidae</taxon>
        <taxon>Larinioides</taxon>
    </lineage>
</organism>
<dbReference type="PANTHER" id="PTHR10845:SF259">
    <property type="entry name" value="RGS DOMAIN-CONTAINING PROTEIN-RELATED"/>
    <property type="match status" value="1"/>
</dbReference>
<feature type="domain" description="RGS" evidence="3">
    <location>
        <begin position="110"/>
        <end position="225"/>
    </location>
</feature>
<gene>
    <name evidence="4" type="ORF">LARSCL_LOCUS17914</name>
</gene>
<dbReference type="SUPFAM" id="SSF48097">
    <property type="entry name" value="Regulator of G-protein signaling, RGS"/>
    <property type="match status" value="1"/>
</dbReference>
<dbReference type="AlphaFoldDB" id="A0AAV2B9T2"/>
<reference evidence="4 5" key="1">
    <citation type="submission" date="2024-04" db="EMBL/GenBank/DDBJ databases">
        <authorList>
            <person name="Rising A."/>
            <person name="Reimegard J."/>
            <person name="Sonavane S."/>
            <person name="Akerstrom W."/>
            <person name="Nylinder S."/>
            <person name="Hedman E."/>
            <person name="Kallberg Y."/>
        </authorList>
    </citation>
    <scope>NUCLEOTIDE SEQUENCE [LARGE SCALE GENOMIC DNA]</scope>
</reference>